<accession>A0A182FRY0</accession>
<dbReference type="InterPro" id="IPR002870">
    <property type="entry name" value="Peptidase_M12B_N"/>
</dbReference>
<reference evidence="5" key="2">
    <citation type="submission" date="2022-08" db="UniProtKB">
        <authorList>
            <consortium name="EnsemblMetazoa"/>
        </authorList>
    </citation>
    <scope>IDENTIFICATION</scope>
    <source>
        <strain evidence="5">STECLA/ALBI9_A</strain>
    </source>
</reference>
<feature type="chain" id="PRO_5043568089" evidence="3">
    <location>
        <begin position="23"/>
        <end position="184"/>
    </location>
</feature>
<feature type="signal peptide" evidence="3">
    <location>
        <begin position="1"/>
        <end position="22"/>
    </location>
</feature>
<evidence type="ECO:0000256" key="1">
    <source>
        <dbReference type="ARBA" id="ARBA00023157"/>
    </source>
</evidence>
<feature type="region of interest" description="Disordered" evidence="2">
    <location>
        <begin position="56"/>
        <end position="97"/>
    </location>
</feature>
<evidence type="ECO:0000256" key="2">
    <source>
        <dbReference type="SAM" id="MobiDB-lite"/>
    </source>
</evidence>
<reference evidence="5 6" key="1">
    <citation type="journal article" date="2017" name="G3 (Bethesda)">
        <title>The Physical Genome Mapping of Anopheles albimanus Corrected Scaffold Misassemblies and Identified Interarm Rearrangements in Genus Anopheles.</title>
        <authorList>
            <person name="Artemov G.N."/>
            <person name="Peery A.N."/>
            <person name="Jiang X."/>
            <person name="Tu Z."/>
            <person name="Stegniy V.N."/>
            <person name="Sharakhova M.V."/>
            <person name="Sharakhov I.V."/>
        </authorList>
    </citation>
    <scope>NUCLEOTIDE SEQUENCE [LARGE SCALE GENOMIC DNA]</scope>
    <source>
        <strain evidence="5 6">ALBI9_A</strain>
    </source>
</reference>
<proteinExistence type="predicted"/>
<keyword evidence="3" id="KW-0732">Signal</keyword>
<evidence type="ECO:0000313" key="6">
    <source>
        <dbReference type="Proteomes" id="UP000069272"/>
    </source>
</evidence>
<dbReference type="VEuPathDB" id="VectorBase:AALB017799"/>
<keyword evidence="1" id="KW-1015">Disulfide bond</keyword>
<sequence>MKSLPSRFCIVLLLVSFRFADSSHQGIYTHHLGEAGQLVIPRKVNHLGETITHVLTHHHNDDGASESRPGGHQRRRRRSTPGQPEDSSPTSSSSHPELLQYHIDVGDETLHLELEPSTASFVAPLMVVERHRRDVRTRVHPHSKHINCHYQGQIRGHDHSRVALSACSGLVSIPDRAIDFMARL</sequence>
<evidence type="ECO:0000259" key="4">
    <source>
        <dbReference type="Pfam" id="PF01562"/>
    </source>
</evidence>
<evidence type="ECO:0000313" key="5">
    <source>
        <dbReference type="EnsemblMetazoa" id="AALB009306-PA"/>
    </source>
</evidence>
<feature type="domain" description="Peptidase M12B propeptide" evidence="4">
    <location>
        <begin position="37"/>
        <end position="155"/>
    </location>
</feature>
<dbReference type="Proteomes" id="UP000069272">
    <property type="component" value="Chromosome 2R"/>
</dbReference>
<evidence type="ECO:0000256" key="3">
    <source>
        <dbReference type="SAM" id="SignalP"/>
    </source>
</evidence>
<dbReference type="PANTHER" id="PTHR11905:SF256">
    <property type="entry name" value="PEPTIDASE M12B DOMAIN-CONTAINING PROTEIN"/>
    <property type="match status" value="1"/>
</dbReference>
<dbReference type="PANTHER" id="PTHR11905">
    <property type="entry name" value="ADAM A DISINTEGRIN AND METALLOPROTEASE DOMAIN"/>
    <property type="match status" value="1"/>
</dbReference>
<dbReference type="AlphaFoldDB" id="A0A182FRY0"/>
<dbReference type="Pfam" id="PF01562">
    <property type="entry name" value="Pep_M12B_propep"/>
    <property type="match status" value="1"/>
</dbReference>
<name>A0A182FRY0_ANOAL</name>
<keyword evidence="6" id="KW-1185">Reference proteome</keyword>
<dbReference type="STRING" id="7167.A0A182FRY0"/>
<dbReference type="VEuPathDB" id="VectorBase:AALB20_034471"/>
<organism evidence="5 6">
    <name type="scientific">Anopheles albimanus</name>
    <name type="common">New world malaria mosquito</name>
    <dbReference type="NCBI Taxonomy" id="7167"/>
    <lineage>
        <taxon>Eukaryota</taxon>
        <taxon>Metazoa</taxon>
        <taxon>Ecdysozoa</taxon>
        <taxon>Arthropoda</taxon>
        <taxon>Hexapoda</taxon>
        <taxon>Insecta</taxon>
        <taxon>Pterygota</taxon>
        <taxon>Neoptera</taxon>
        <taxon>Endopterygota</taxon>
        <taxon>Diptera</taxon>
        <taxon>Nematocera</taxon>
        <taxon>Culicoidea</taxon>
        <taxon>Culicidae</taxon>
        <taxon>Anophelinae</taxon>
        <taxon>Anopheles</taxon>
    </lineage>
</organism>
<dbReference type="EnsemblMetazoa" id="AALB009306-RA">
    <property type="protein sequence ID" value="AALB009306-PA"/>
    <property type="gene ID" value="AALB009306"/>
</dbReference>
<protein>
    <submittedName>
        <fullName evidence="5">Pep_M12B_propep domain-containing protein</fullName>
    </submittedName>
</protein>